<dbReference type="EMBL" id="JANBUJ010002850">
    <property type="protein sequence ID" value="KAJ2762960.1"/>
    <property type="molecule type" value="Genomic_DNA"/>
</dbReference>
<gene>
    <name evidence="1" type="primary">MED6</name>
    <name evidence="1" type="ORF">IWQ57_005671</name>
</gene>
<dbReference type="Proteomes" id="UP001140234">
    <property type="component" value="Unassembled WGS sequence"/>
</dbReference>
<comment type="caution">
    <text evidence="1">The sequence shown here is derived from an EMBL/GenBank/DDBJ whole genome shotgun (WGS) entry which is preliminary data.</text>
</comment>
<name>A0ACC1JM91_9FUNG</name>
<accession>A0ACC1JM91</accession>
<evidence type="ECO:0000313" key="1">
    <source>
        <dbReference type="EMBL" id="KAJ2762960.1"/>
    </source>
</evidence>
<reference evidence="1" key="1">
    <citation type="submission" date="2022-07" db="EMBL/GenBank/DDBJ databases">
        <title>Phylogenomic reconstructions and comparative analyses of Kickxellomycotina fungi.</title>
        <authorList>
            <person name="Reynolds N.K."/>
            <person name="Stajich J.E."/>
            <person name="Barry K."/>
            <person name="Grigoriev I.V."/>
            <person name="Crous P."/>
            <person name="Smith M.E."/>
        </authorList>
    </citation>
    <scope>NUCLEOTIDE SEQUENCE</scope>
    <source>
        <strain evidence="1">CBS 109366</strain>
    </source>
</reference>
<keyword evidence="2" id="KW-1185">Reference proteome</keyword>
<proteinExistence type="predicted"/>
<protein>
    <submittedName>
        <fullName evidence="1">Mediator of RNA polymerase II transcription subunit 6</fullName>
    </submittedName>
</protein>
<organism evidence="1 2">
    <name type="scientific">Coemansia nantahalensis</name>
    <dbReference type="NCBI Taxonomy" id="2789366"/>
    <lineage>
        <taxon>Eukaryota</taxon>
        <taxon>Fungi</taxon>
        <taxon>Fungi incertae sedis</taxon>
        <taxon>Zoopagomycota</taxon>
        <taxon>Kickxellomycotina</taxon>
        <taxon>Kickxellomycetes</taxon>
        <taxon>Kickxellales</taxon>
        <taxon>Kickxellaceae</taxon>
        <taxon>Coemansia</taxon>
    </lineage>
</organism>
<evidence type="ECO:0000313" key="2">
    <source>
        <dbReference type="Proteomes" id="UP001140234"/>
    </source>
</evidence>
<sequence>MPPMAAKELTGIEWRSDQWLMQFGGLRPDNVLEYFSQSPFWDSSSNNAVLKMQTRFNDLQQASYDLKNMVGVEFAVTHQEPPALFVITKLRRTSPAKATPLAVYYILDGNAYEAPSLHSIVSSRVLGSIKRVEDAFELARSHAVFHPSTGYSWRETADQKAARKAALSALQS</sequence>